<name>A0A6H9YVN3_9ACTN</name>
<organism evidence="1 2">
    <name type="scientific">Actinomadura rudentiformis</name>
    <dbReference type="NCBI Taxonomy" id="359158"/>
    <lineage>
        <taxon>Bacteria</taxon>
        <taxon>Bacillati</taxon>
        <taxon>Actinomycetota</taxon>
        <taxon>Actinomycetes</taxon>
        <taxon>Streptosporangiales</taxon>
        <taxon>Thermomonosporaceae</taxon>
        <taxon>Actinomadura</taxon>
    </lineage>
</organism>
<dbReference type="OrthoDB" id="3474494at2"/>
<protein>
    <submittedName>
        <fullName evidence="1">Uncharacterized protein</fullName>
    </submittedName>
</protein>
<dbReference type="EMBL" id="WBMT01000001">
    <property type="protein sequence ID" value="KAB2352621.1"/>
    <property type="molecule type" value="Genomic_DNA"/>
</dbReference>
<proteinExistence type="predicted"/>
<reference evidence="1 2" key="1">
    <citation type="submission" date="2019-09" db="EMBL/GenBank/DDBJ databases">
        <title>Actinomadura physcomitrii sp. nov., a novel actinomycete isolated from moss [Physcomitrium sphaericum (Ludw) Fuernr].</title>
        <authorList>
            <person name="Zhuang X."/>
            <person name="Liu C."/>
        </authorList>
    </citation>
    <scope>NUCLEOTIDE SEQUENCE [LARGE SCALE GENOMIC DNA]</scope>
    <source>
        <strain evidence="1 2">HMC1</strain>
    </source>
</reference>
<gene>
    <name evidence="1" type="ORF">F8566_02930</name>
</gene>
<sequence length="181" mass="19400">MLLGIGTARSPRFAPAGLLVEYGHTRVGLDGGPGSEPPENVHAWLVTDEQGPLRADLHRIAHESGMLEPAVAPYCHGTLHVDPLPVAHPRAGVHGYKITRGHRAAVWAPEFVKLPDWAEGADLVFAGADGCDVEETAEAARRLGVRRLVFVRLGDEACAAMDAGEIPPFGEWGEEGGQYRM</sequence>
<accession>A0A6H9YVN3</accession>
<dbReference type="AlphaFoldDB" id="A0A6H9YVN3"/>
<evidence type="ECO:0000313" key="1">
    <source>
        <dbReference type="EMBL" id="KAB2352621.1"/>
    </source>
</evidence>
<evidence type="ECO:0000313" key="2">
    <source>
        <dbReference type="Proteomes" id="UP000468735"/>
    </source>
</evidence>
<dbReference type="Proteomes" id="UP000468735">
    <property type="component" value="Unassembled WGS sequence"/>
</dbReference>
<comment type="caution">
    <text evidence="1">The sequence shown here is derived from an EMBL/GenBank/DDBJ whole genome shotgun (WGS) entry which is preliminary data.</text>
</comment>
<keyword evidence="2" id="KW-1185">Reference proteome</keyword>
<dbReference type="InterPro" id="IPR036866">
    <property type="entry name" value="RibonucZ/Hydroxyglut_hydro"/>
</dbReference>
<dbReference type="Gene3D" id="3.60.15.10">
    <property type="entry name" value="Ribonuclease Z/Hydroxyacylglutathione hydrolase-like"/>
    <property type="match status" value="1"/>
</dbReference>